<feature type="domain" description="Acetyl-CoA hydrolase/transferase C-terminal" evidence="4">
    <location>
        <begin position="270"/>
        <end position="422"/>
    </location>
</feature>
<dbReference type="PANTHER" id="PTHR21432:SF20">
    <property type="entry name" value="ACETYL-COA HYDROLASE"/>
    <property type="match status" value="1"/>
</dbReference>
<dbReference type="SUPFAM" id="SSF100950">
    <property type="entry name" value="NagB/RpiA/CoA transferase-like"/>
    <property type="match status" value="2"/>
</dbReference>
<dbReference type="Proteomes" id="UP001501116">
    <property type="component" value="Unassembled WGS sequence"/>
</dbReference>
<dbReference type="InterPro" id="IPR038460">
    <property type="entry name" value="AcetylCoA_hyd_C_sf"/>
</dbReference>
<keyword evidence="6" id="KW-1185">Reference proteome</keyword>
<dbReference type="Gene3D" id="3.40.1080.10">
    <property type="entry name" value="Glutaconate Coenzyme A-transferase"/>
    <property type="match status" value="1"/>
</dbReference>
<keyword evidence="2" id="KW-0808">Transferase</keyword>
<gene>
    <name evidence="5" type="ORF">GCM10009754_76650</name>
</gene>
<organism evidence="5 6">
    <name type="scientific">Amycolatopsis minnesotensis</name>
    <dbReference type="NCBI Taxonomy" id="337894"/>
    <lineage>
        <taxon>Bacteria</taxon>
        <taxon>Bacillati</taxon>
        <taxon>Actinomycetota</taxon>
        <taxon>Actinomycetes</taxon>
        <taxon>Pseudonocardiales</taxon>
        <taxon>Pseudonocardiaceae</taxon>
        <taxon>Amycolatopsis</taxon>
    </lineage>
</organism>
<dbReference type="PANTHER" id="PTHR21432">
    <property type="entry name" value="ACETYL-COA HYDROLASE-RELATED"/>
    <property type="match status" value="1"/>
</dbReference>
<dbReference type="GO" id="GO:0016787">
    <property type="term" value="F:hydrolase activity"/>
    <property type="evidence" value="ECO:0007669"/>
    <property type="project" value="UniProtKB-KW"/>
</dbReference>
<evidence type="ECO:0000259" key="3">
    <source>
        <dbReference type="Pfam" id="PF02550"/>
    </source>
</evidence>
<comment type="caution">
    <text evidence="5">The sequence shown here is derived from an EMBL/GenBank/DDBJ whole genome shotgun (WGS) entry which is preliminary data.</text>
</comment>
<dbReference type="EMBL" id="BAAANN010000046">
    <property type="protein sequence ID" value="GAA1987260.1"/>
    <property type="molecule type" value="Genomic_DNA"/>
</dbReference>
<proteinExistence type="inferred from homology"/>
<evidence type="ECO:0000313" key="6">
    <source>
        <dbReference type="Proteomes" id="UP001501116"/>
    </source>
</evidence>
<dbReference type="Pfam" id="PF13336">
    <property type="entry name" value="AcetylCoA_hyd_C"/>
    <property type="match status" value="1"/>
</dbReference>
<dbReference type="Gene3D" id="3.30.750.70">
    <property type="entry name" value="4-hydroxybutyrate coenzyme like domains"/>
    <property type="match status" value="1"/>
</dbReference>
<dbReference type="InterPro" id="IPR037171">
    <property type="entry name" value="NagB/RpiA_transferase-like"/>
</dbReference>
<evidence type="ECO:0000256" key="1">
    <source>
        <dbReference type="ARBA" id="ARBA00009632"/>
    </source>
</evidence>
<dbReference type="InterPro" id="IPR003702">
    <property type="entry name" value="ActCoA_hydro_N"/>
</dbReference>
<evidence type="ECO:0000256" key="2">
    <source>
        <dbReference type="ARBA" id="ARBA00022679"/>
    </source>
</evidence>
<reference evidence="6" key="1">
    <citation type="journal article" date="2019" name="Int. J. Syst. Evol. Microbiol.">
        <title>The Global Catalogue of Microorganisms (GCM) 10K type strain sequencing project: providing services to taxonomists for standard genome sequencing and annotation.</title>
        <authorList>
            <consortium name="The Broad Institute Genomics Platform"/>
            <consortium name="The Broad Institute Genome Sequencing Center for Infectious Disease"/>
            <person name="Wu L."/>
            <person name="Ma J."/>
        </authorList>
    </citation>
    <scope>NUCLEOTIDE SEQUENCE [LARGE SCALE GENOMIC DNA]</scope>
    <source>
        <strain evidence="6">JCM 14545</strain>
    </source>
</reference>
<accession>A0ABP5DX02</accession>
<evidence type="ECO:0000259" key="4">
    <source>
        <dbReference type="Pfam" id="PF13336"/>
    </source>
</evidence>
<feature type="domain" description="Acetyl-CoA hydrolase/transferase N-terminal" evidence="3">
    <location>
        <begin position="69"/>
        <end position="167"/>
    </location>
</feature>
<protein>
    <submittedName>
        <fullName evidence="5">Acetyl-CoA hydrolase/transferase C-terminal domain-containing protein</fullName>
    </submittedName>
</protein>
<name>A0ABP5DX02_9PSEU</name>
<sequence length="429" mass="46758">MLAGEPSLTAPNAPEDVLAHIPPGADVIVPLMLGEPVTLLDALEEHADQLDGVHIHRMDPYRKRRYIDGAFPGRLEHVDYFLGAGSREAFWAGTCDLVPNHFSEMPLLLRKSTKLSIVLAAASPPDEHGYFSLGTNADYTAAFIGEVPFFLEVNEHMPRTFGHNQLHISQLAGWCRADRPLHEVPPATPDDRDRRIAGLVAERISDGDCLQIGVGRIPNALLSELRGHRHLGLHTEAISDGVLDLVASGALTGTRKRQQRNKHVATFAIGTRRLFDWLHDNTSVTMEPVDWVNDPRVVAREPNFVSINATSEVDLMGQAASETIAGRYWSSSGGQADFARGAMYSAGGKAFLVLHATTREGQSRINTRLTAGSVVTTLKNTVDHVVTEYGVAELRGRSLARRAEALIAIAHPGHRDQLTAEARAAGLLF</sequence>
<keyword evidence="5" id="KW-0378">Hydrolase</keyword>
<comment type="similarity">
    <text evidence="1">Belongs to the acetyl-CoA hydrolase/transferase family.</text>
</comment>
<evidence type="ECO:0000313" key="5">
    <source>
        <dbReference type="EMBL" id="GAA1987260.1"/>
    </source>
</evidence>
<dbReference type="Pfam" id="PF02550">
    <property type="entry name" value="AcetylCoA_hydro"/>
    <property type="match status" value="1"/>
</dbReference>
<dbReference type="Gene3D" id="3.40.1080.20">
    <property type="entry name" value="Acetyl-CoA hydrolase/transferase C-terminal domain"/>
    <property type="match status" value="1"/>
</dbReference>
<dbReference type="InterPro" id="IPR026888">
    <property type="entry name" value="AcetylCoA_hyd_C"/>
</dbReference>
<dbReference type="InterPro" id="IPR046433">
    <property type="entry name" value="ActCoA_hydro"/>
</dbReference>
<dbReference type="RefSeq" id="WP_344430190.1">
    <property type="nucleotide sequence ID" value="NZ_BAAANN010000046.1"/>
</dbReference>